<dbReference type="GO" id="GO:0034362">
    <property type="term" value="C:low-density lipoprotein particle"/>
    <property type="evidence" value="ECO:0007669"/>
    <property type="project" value="TreeGrafter"/>
</dbReference>
<dbReference type="InterPro" id="IPR050163">
    <property type="entry name" value="Apolipoprotein_A1/A4/E"/>
</dbReference>
<dbReference type="GO" id="GO:0060228">
    <property type="term" value="F:phosphatidylcholine-sterol O-acyltransferase activator activity"/>
    <property type="evidence" value="ECO:0007669"/>
    <property type="project" value="TreeGrafter"/>
</dbReference>
<evidence type="ECO:0000256" key="5">
    <source>
        <dbReference type="ARBA" id="ARBA00023055"/>
    </source>
</evidence>
<evidence type="ECO:0000256" key="6">
    <source>
        <dbReference type="SAM" id="Coils"/>
    </source>
</evidence>
<dbReference type="GO" id="GO:0008203">
    <property type="term" value="P:cholesterol metabolic process"/>
    <property type="evidence" value="ECO:0007669"/>
    <property type="project" value="TreeGrafter"/>
</dbReference>
<feature type="chain" id="PRO_5043519436" description="Apolipoprotein A-IV" evidence="7">
    <location>
        <begin position="19"/>
        <end position="246"/>
    </location>
</feature>
<feature type="coiled-coil region" evidence="6">
    <location>
        <begin position="95"/>
        <end position="148"/>
    </location>
</feature>
<evidence type="ECO:0000256" key="4">
    <source>
        <dbReference type="ARBA" id="ARBA00022737"/>
    </source>
</evidence>
<keyword evidence="9" id="KW-1185">Reference proteome</keyword>
<dbReference type="GO" id="GO:0042627">
    <property type="term" value="C:chylomicron"/>
    <property type="evidence" value="ECO:0007669"/>
    <property type="project" value="UniProtKB-KW"/>
</dbReference>
<keyword evidence="1" id="KW-0813">Transport</keyword>
<evidence type="ECO:0000256" key="1">
    <source>
        <dbReference type="ARBA" id="ARBA00022448"/>
    </source>
</evidence>
<dbReference type="SUPFAM" id="SSF58113">
    <property type="entry name" value="Apolipoprotein A-I"/>
    <property type="match status" value="1"/>
</dbReference>
<dbReference type="GO" id="GO:0042157">
    <property type="term" value="P:lipoprotein metabolic process"/>
    <property type="evidence" value="ECO:0007669"/>
    <property type="project" value="InterPro"/>
</dbReference>
<name>A0AAW0NGS3_9GOBI</name>
<evidence type="ECO:0000313" key="8">
    <source>
        <dbReference type="EMBL" id="KAK7898473.1"/>
    </source>
</evidence>
<feature type="signal peptide" evidence="7">
    <location>
        <begin position="1"/>
        <end position="18"/>
    </location>
</feature>
<keyword evidence="4" id="KW-0677">Repeat</keyword>
<dbReference type="GO" id="GO:0033344">
    <property type="term" value="P:cholesterol efflux"/>
    <property type="evidence" value="ECO:0007669"/>
    <property type="project" value="TreeGrafter"/>
</dbReference>
<dbReference type="Gene3D" id="1.20.120.20">
    <property type="entry name" value="Apolipoprotein"/>
    <property type="match status" value="1"/>
</dbReference>
<dbReference type="PANTHER" id="PTHR18976">
    <property type="entry name" value="APOLIPOPROTEIN"/>
    <property type="match status" value="1"/>
</dbReference>
<dbReference type="GO" id="GO:0034364">
    <property type="term" value="C:high-density lipoprotein particle"/>
    <property type="evidence" value="ECO:0007669"/>
    <property type="project" value="TreeGrafter"/>
</dbReference>
<organism evidence="8 9">
    <name type="scientific">Mugilogobius chulae</name>
    <name type="common">yellowstripe goby</name>
    <dbReference type="NCBI Taxonomy" id="88201"/>
    <lineage>
        <taxon>Eukaryota</taxon>
        <taxon>Metazoa</taxon>
        <taxon>Chordata</taxon>
        <taxon>Craniata</taxon>
        <taxon>Vertebrata</taxon>
        <taxon>Euteleostomi</taxon>
        <taxon>Actinopterygii</taxon>
        <taxon>Neopterygii</taxon>
        <taxon>Teleostei</taxon>
        <taxon>Neoteleostei</taxon>
        <taxon>Acanthomorphata</taxon>
        <taxon>Gobiaria</taxon>
        <taxon>Gobiiformes</taxon>
        <taxon>Gobioidei</taxon>
        <taxon>Gobiidae</taxon>
        <taxon>Gobionellinae</taxon>
        <taxon>Mugilogobius</taxon>
    </lineage>
</organism>
<evidence type="ECO:0000256" key="3">
    <source>
        <dbReference type="ARBA" id="ARBA00022729"/>
    </source>
</evidence>
<evidence type="ECO:0000256" key="7">
    <source>
        <dbReference type="SAM" id="SignalP"/>
    </source>
</evidence>
<keyword evidence="6" id="KW-0175">Coiled coil</keyword>
<accession>A0AAW0NGS3</accession>
<dbReference type="GO" id="GO:0034361">
    <property type="term" value="C:very-low-density lipoprotein particle"/>
    <property type="evidence" value="ECO:0007669"/>
    <property type="project" value="TreeGrafter"/>
</dbReference>
<dbReference type="GO" id="GO:1903561">
    <property type="term" value="C:extracellular vesicle"/>
    <property type="evidence" value="ECO:0007669"/>
    <property type="project" value="TreeGrafter"/>
</dbReference>
<reference evidence="9" key="1">
    <citation type="submission" date="2024-04" db="EMBL/GenBank/DDBJ databases">
        <title>Salinicola lusitanus LLJ914,a marine bacterium isolated from the Okinawa Trough.</title>
        <authorList>
            <person name="Li J."/>
        </authorList>
    </citation>
    <scope>NUCLEOTIDE SEQUENCE [LARGE SCALE GENOMIC DNA]</scope>
</reference>
<evidence type="ECO:0000313" key="9">
    <source>
        <dbReference type="Proteomes" id="UP001460270"/>
    </source>
</evidence>
<keyword evidence="5" id="KW-0445">Lipid transport</keyword>
<gene>
    <name evidence="8" type="ORF">WMY93_019326</name>
</gene>
<dbReference type="GO" id="GO:0005543">
    <property type="term" value="F:phospholipid binding"/>
    <property type="evidence" value="ECO:0007669"/>
    <property type="project" value="TreeGrafter"/>
</dbReference>
<dbReference type="GO" id="GO:0120020">
    <property type="term" value="F:cholesterol transfer activity"/>
    <property type="evidence" value="ECO:0007669"/>
    <property type="project" value="TreeGrafter"/>
</dbReference>
<keyword evidence="2" id="KW-0162">Chylomicron</keyword>
<comment type="caution">
    <text evidence="8">The sequence shown here is derived from an EMBL/GenBank/DDBJ whole genome shotgun (WGS) entry which is preliminary data.</text>
</comment>
<protein>
    <recommendedName>
        <fullName evidence="10">Apolipoprotein A-IV</fullName>
    </recommendedName>
</protein>
<dbReference type="PANTHER" id="PTHR18976:SF1">
    <property type="entry name" value="APOLIPOPROTEIN A-IV"/>
    <property type="match status" value="1"/>
</dbReference>
<dbReference type="EMBL" id="JBBPFD010000014">
    <property type="protein sequence ID" value="KAK7898473.1"/>
    <property type="molecule type" value="Genomic_DNA"/>
</dbReference>
<sequence length="246" mass="28031">MKVLVVLVLAVFAVGSHGRTVSQSPVSDQQVEMLKNAFWDYVSKATTAADESLKQIQRSELGKEVNTFISQSSEAVGRFSDALRTQVAPLTQDLLQKFNKEARQMRKRLEKDMATLSSKIQPYTQDLLSDLQKQVEELQKEAATFAESMDPENLKSALLQKTQAMNRDLQAQMGPYTQDMRQKMEQSLGDFQSSLVAMSQNFETQMKEQMGSFAPYGEEIRGKFELEAENMREQLENLWKSFTKMM</sequence>
<dbReference type="AlphaFoldDB" id="A0AAW0NGS3"/>
<evidence type="ECO:0008006" key="10">
    <source>
        <dbReference type="Google" id="ProtNLM"/>
    </source>
</evidence>
<dbReference type="Proteomes" id="UP001460270">
    <property type="component" value="Unassembled WGS sequence"/>
</dbReference>
<dbReference type="GO" id="GO:0033700">
    <property type="term" value="P:phospholipid efflux"/>
    <property type="evidence" value="ECO:0007669"/>
    <property type="project" value="TreeGrafter"/>
</dbReference>
<proteinExistence type="predicted"/>
<keyword evidence="3 7" id="KW-0732">Signal</keyword>
<dbReference type="GO" id="GO:0055090">
    <property type="term" value="P:acylglycerol homeostasis"/>
    <property type="evidence" value="ECO:0007669"/>
    <property type="project" value="TreeGrafter"/>
</dbReference>
<evidence type="ECO:0000256" key="2">
    <source>
        <dbReference type="ARBA" id="ARBA00022513"/>
    </source>
</evidence>